<comment type="function">
    <text evidence="9">Transcription factor that binds specifically to a 5'-AA[AG]G-3' consensus core sequence.</text>
</comment>
<evidence type="ECO:0000313" key="12">
    <source>
        <dbReference type="EMBL" id="KAK9269902.1"/>
    </source>
</evidence>
<dbReference type="GO" id="GO:0003700">
    <property type="term" value="F:DNA-binding transcription factor activity"/>
    <property type="evidence" value="ECO:0007669"/>
    <property type="project" value="UniProtKB-UniRule"/>
</dbReference>
<dbReference type="GO" id="GO:0005634">
    <property type="term" value="C:nucleus"/>
    <property type="evidence" value="ECO:0007669"/>
    <property type="project" value="UniProtKB-SubCell"/>
</dbReference>
<dbReference type="EMBL" id="JBBPBK010000014">
    <property type="protein sequence ID" value="KAK9269902.1"/>
    <property type="molecule type" value="Genomic_DNA"/>
</dbReference>
<sequence length="235" mass="24265">MSSDSGERRQARPQTQVGPHPPEAEHLACPRCNSTNTKFCYYNNYNLSQPRHFCKSCRRYWTQGGTLRNIPVGGGSRKNSKRSRTSSSASSSSSSATHDPLPATPISVSADIKTERVSPLMSDVNLNEDVAGGFTSLLNSQAPGFLALGGFGLGIGQGFDEAGFGLGRAVWAYPEVGEVGIGGGGGGGGGIGGGTSVASSGCNTWQMSGVESGLPDGDCFGWPDLAISMPGKGLK</sequence>
<keyword evidence="4 9" id="KW-0805">Transcription regulation</keyword>
<dbReference type="GO" id="GO:0003677">
    <property type="term" value="F:DNA binding"/>
    <property type="evidence" value="ECO:0007669"/>
    <property type="project" value="UniProtKB-UniRule"/>
</dbReference>
<dbReference type="PANTHER" id="PTHR31992:SF203">
    <property type="entry name" value="DOF ZINC FINGER PROTEIN"/>
    <property type="match status" value="1"/>
</dbReference>
<keyword evidence="2 8" id="KW-0863">Zinc-finger</keyword>
<feature type="region of interest" description="Disordered" evidence="10">
    <location>
        <begin position="1"/>
        <end position="25"/>
    </location>
</feature>
<keyword evidence="13" id="KW-1185">Reference proteome</keyword>
<name>A0AAP0NCX9_LIQFO</name>
<keyword evidence="6 9" id="KW-0804">Transcription</keyword>
<feature type="region of interest" description="Disordered" evidence="10">
    <location>
        <begin position="68"/>
        <end position="109"/>
    </location>
</feature>
<evidence type="ECO:0000313" key="13">
    <source>
        <dbReference type="Proteomes" id="UP001415857"/>
    </source>
</evidence>
<dbReference type="PROSITE" id="PS01361">
    <property type="entry name" value="ZF_DOF_1"/>
    <property type="match status" value="1"/>
</dbReference>
<keyword evidence="7 8" id="KW-0539">Nucleus</keyword>
<evidence type="ECO:0000256" key="2">
    <source>
        <dbReference type="ARBA" id="ARBA00022771"/>
    </source>
</evidence>
<evidence type="ECO:0000256" key="9">
    <source>
        <dbReference type="RuleBase" id="RU369094"/>
    </source>
</evidence>
<gene>
    <name evidence="12" type="ORF">L1049_025475</name>
</gene>
<dbReference type="PROSITE" id="PS50884">
    <property type="entry name" value="ZF_DOF_2"/>
    <property type="match status" value="1"/>
</dbReference>
<protein>
    <recommendedName>
        <fullName evidence="9">Dof zinc finger protein</fullName>
    </recommendedName>
</protein>
<evidence type="ECO:0000256" key="7">
    <source>
        <dbReference type="ARBA" id="ARBA00023242"/>
    </source>
</evidence>
<evidence type="ECO:0000256" key="1">
    <source>
        <dbReference type="ARBA" id="ARBA00022723"/>
    </source>
</evidence>
<dbReference type="Pfam" id="PF02701">
    <property type="entry name" value="Zn_ribbon_Dof"/>
    <property type="match status" value="1"/>
</dbReference>
<comment type="caution">
    <text evidence="12">The sequence shown here is derived from an EMBL/GenBank/DDBJ whole genome shotgun (WGS) entry which is preliminary data.</text>
</comment>
<feature type="domain" description="Dof-type" evidence="11">
    <location>
        <begin position="27"/>
        <end position="81"/>
    </location>
</feature>
<reference evidence="12 13" key="1">
    <citation type="journal article" date="2024" name="Plant J.">
        <title>Genome sequences and population genomics reveal climatic adaptation and genomic divergence between two closely related sweetgum species.</title>
        <authorList>
            <person name="Xu W.Q."/>
            <person name="Ren C.Q."/>
            <person name="Zhang X.Y."/>
            <person name="Comes H.P."/>
            <person name="Liu X.H."/>
            <person name="Li Y.G."/>
            <person name="Kettle C.J."/>
            <person name="Jalonen R."/>
            <person name="Gaisberger H."/>
            <person name="Ma Y.Z."/>
            <person name="Qiu Y.X."/>
        </authorList>
    </citation>
    <scope>NUCLEOTIDE SEQUENCE [LARGE SCALE GENOMIC DNA]</scope>
    <source>
        <strain evidence="12">Hangzhou</strain>
    </source>
</reference>
<evidence type="ECO:0000256" key="10">
    <source>
        <dbReference type="SAM" id="MobiDB-lite"/>
    </source>
</evidence>
<evidence type="ECO:0000256" key="4">
    <source>
        <dbReference type="ARBA" id="ARBA00023015"/>
    </source>
</evidence>
<comment type="subcellular location">
    <subcellularLocation>
        <location evidence="8 9">Nucleus</location>
    </subcellularLocation>
</comment>
<dbReference type="InterPro" id="IPR045174">
    <property type="entry name" value="Dof"/>
</dbReference>
<organism evidence="12 13">
    <name type="scientific">Liquidambar formosana</name>
    <name type="common">Formosan gum</name>
    <dbReference type="NCBI Taxonomy" id="63359"/>
    <lineage>
        <taxon>Eukaryota</taxon>
        <taxon>Viridiplantae</taxon>
        <taxon>Streptophyta</taxon>
        <taxon>Embryophyta</taxon>
        <taxon>Tracheophyta</taxon>
        <taxon>Spermatophyta</taxon>
        <taxon>Magnoliopsida</taxon>
        <taxon>eudicotyledons</taxon>
        <taxon>Gunneridae</taxon>
        <taxon>Pentapetalae</taxon>
        <taxon>Saxifragales</taxon>
        <taxon>Altingiaceae</taxon>
        <taxon>Liquidambar</taxon>
    </lineage>
</organism>
<dbReference type="Proteomes" id="UP001415857">
    <property type="component" value="Unassembled WGS sequence"/>
</dbReference>
<feature type="compositionally biased region" description="Low complexity" evidence="10">
    <location>
        <begin position="85"/>
        <end position="97"/>
    </location>
</feature>
<evidence type="ECO:0000256" key="8">
    <source>
        <dbReference type="PROSITE-ProRule" id="PRU00071"/>
    </source>
</evidence>
<feature type="compositionally biased region" description="Basic and acidic residues" evidence="10">
    <location>
        <begin position="1"/>
        <end position="10"/>
    </location>
</feature>
<keyword evidence="5 8" id="KW-0238">DNA-binding</keyword>
<keyword evidence="1 9" id="KW-0479">Metal-binding</keyword>
<keyword evidence="3 9" id="KW-0862">Zinc</keyword>
<evidence type="ECO:0000259" key="11">
    <source>
        <dbReference type="PROSITE" id="PS50884"/>
    </source>
</evidence>
<dbReference type="InterPro" id="IPR003851">
    <property type="entry name" value="Znf_Dof"/>
</dbReference>
<dbReference type="AlphaFoldDB" id="A0AAP0NCX9"/>
<evidence type="ECO:0000256" key="5">
    <source>
        <dbReference type="ARBA" id="ARBA00023125"/>
    </source>
</evidence>
<evidence type="ECO:0000256" key="6">
    <source>
        <dbReference type="ARBA" id="ARBA00023163"/>
    </source>
</evidence>
<dbReference type="GO" id="GO:0008270">
    <property type="term" value="F:zinc ion binding"/>
    <property type="evidence" value="ECO:0007669"/>
    <property type="project" value="UniProtKB-KW"/>
</dbReference>
<evidence type="ECO:0000256" key="3">
    <source>
        <dbReference type="ARBA" id="ARBA00022833"/>
    </source>
</evidence>
<proteinExistence type="predicted"/>
<dbReference type="PANTHER" id="PTHR31992">
    <property type="entry name" value="DOF ZINC FINGER PROTEIN DOF1.4-RELATED"/>
    <property type="match status" value="1"/>
</dbReference>
<accession>A0AAP0NCX9</accession>